<feature type="domain" description="CRAL-TRIO" evidence="1">
    <location>
        <begin position="111"/>
        <end position="263"/>
    </location>
</feature>
<sequence length="312" mass="35875">MDLVAAGLDELTAAQEAKMYEEYGADPEALRADAETLREWAEKQPHLPSLTDKEDPWLARYILACKNSLERAKRRLDYFFCVQSRWPEYFRAPTVEEGVAFAEYCWGGPTPVLMPDGTRLTFYKFTPALAAAPANMNWMMFYMLSLGYVQLQLTTPGQPLRIEVVFDVENYVLGINTSFVAHLAEFRRFVKCLQVALPLHVRRIHVVNAPSLAVTALDKLVRPFLQDKLNKRIITHDSLETLAKTIPHFCLPKDLGGSMDMTMKEITLKWANIAEDCEKWYDTRKWMRANLDLKPEKDFNDLDGTFRKLTVD</sequence>
<name>A0AAV7XDE6_9NEOP</name>
<dbReference type="Gene3D" id="3.40.525.10">
    <property type="entry name" value="CRAL-TRIO lipid binding domain"/>
    <property type="match status" value="1"/>
</dbReference>
<dbReference type="InterPro" id="IPR001251">
    <property type="entry name" value="CRAL-TRIO_dom"/>
</dbReference>
<dbReference type="PANTHER" id="PTHR10174:SF224">
    <property type="entry name" value="RETINOL-BINDING PROTEIN PINTA"/>
    <property type="match status" value="1"/>
</dbReference>
<reference evidence="2" key="1">
    <citation type="submission" date="2022-12" db="EMBL/GenBank/DDBJ databases">
        <title>Chromosome-level genome assembly of the bean flower thrips Megalurothrips usitatus.</title>
        <authorList>
            <person name="Ma L."/>
            <person name="Liu Q."/>
            <person name="Li H."/>
            <person name="Cai W."/>
        </authorList>
    </citation>
    <scope>NUCLEOTIDE SEQUENCE</scope>
    <source>
        <strain evidence="2">Cailab_2022a</strain>
    </source>
</reference>
<accession>A0AAV7XDE6</accession>
<evidence type="ECO:0000313" key="2">
    <source>
        <dbReference type="EMBL" id="KAJ1522545.1"/>
    </source>
</evidence>
<dbReference type="InterPro" id="IPR036865">
    <property type="entry name" value="CRAL-TRIO_dom_sf"/>
</dbReference>
<gene>
    <name evidence="2" type="ORF">ONE63_001731</name>
</gene>
<dbReference type="SUPFAM" id="SSF46938">
    <property type="entry name" value="CRAL/TRIO N-terminal domain"/>
    <property type="match status" value="1"/>
</dbReference>
<evidence type="ECO:0000313" key="3">
    <source>
        <dbReference type="Proteomes" id="UP001075354"/>
    </source>
</evidence>
<keyword evidence="3" id="KW-1185">Reference proteome</keyword>
<dbReference type="Proteomes" id="UP001075354">
    <property type="component" value="Chromosome 11"/>
</dbReference>
<dbReference type="EMBL" id="JAPTSV010000011">
    <property type="protein sequence ID" value="KAJ1522545.1"/>
    <property type="molecule type" value="Genomic_DNA"/>
</dbReference>
<dbReference type="PANTHER" id="PTHR10174">
    <property type="entry name" value="ALPHA-TOCOPHEROL TRANSFER PROTEIN-RELATED"/>
    <property type="match status" value="1"/>
</dbReference>
<dbReference type="Pfam" id="PF00650">
    <property type="entry name" value="CRAL_TRIO"/>
    <property type="match status" value="1"/>
</dbReference>
<organism evidence="2 3">
    <name type="scientific">Megalurothrips usitatus</name>
    <name type="common">bean blossom thrips</name>
    <dbReference type="NCBI Taxonomy" id="439358"/>
    <lineage>
        <taxon>Eukaryota</taxon>
        <taxon>Metazoa</taxon>
        <taxon>Ecdysozoa</taxon>
        <taxon>Arthropoda</taxon>
        <taxon>Hexapoda</taxon>
        <taxon>Insecta</taxon>
        <taxon>Pterygota</taxon>
        <taxon>Neoptera</taxon>
        <taxon>Paraneoptera</taxon>
        <taxon>Thysanoptera</taxon>
        <taxon>Terebrantia</taxon>
        <taxon>Thripoidea</taxon>
        <taxon>Thripidae</taxon>
        <taxon>Megalurothrips</taxon>
    </lineage>
</organism>
<protein>
    <recommendedName>
        <fullName evidence="1">CRAL-TRIO domain-containing protein</fullName>
    </recommendedName>
</protein>
<dbReference type="InterPro" id="IPR036273">
    <property type="entry name" value="CRAL/TRIO_N_dom_sf"/>
</dbReference>
<evidence type="ECO:0000259" key="1">
    <source>
        <dbReference type="PROSITE" id="PS50191"/>
    </source>
</evidence>
<dbReference type="GO" id="GO:1902936">
    <property type="term" value="F:phosphatidylinositol bisphosphate binding"/>
    <property type="evidence" value="ECO:0007669"/>
    <property type="project" value="TreeGrafter"/>
</dbReference>
<dbReference type="AlphaFoldDB" id="A0AAV7XDE6"/>
<dbReference type="CDD" id="cd00170">
    <property type="entry name" value="SEC14"/>
    <property type="match status" value="1"/>
</dbReference>
<dbReference type="PRINTS" id="PR00180">
    <property type="entry name" value="CRETINALDHBP"/>
</dbReference>
<proteinExistence type="predicted"/>
<comment type="caution">
    <text evidence="2">The sequence shown here is derived from an EMBL/GenBank/DDBJ whole genome shotgun (WGS) entry which is preliminary data.</text>
</comment>
<dbReference type="GO" id="GO:0016020">
    <property type="term" value="C:membrane"/>
    <property type="evidence" value="ECO:0007669"/>
    <property type="project" value="TreeGrafter"/>
</dbReference>
<dbReference type="SUPFAM" id="SSF52087">
    <property type="entry name" value="CRAL/TRIO domain"/>
    <property type="match status" value="1"/>
</dbReference>
<dbReference type="PROSITE" id="PS50191">
    <property type="entry name" value="CRAL_TRIO"/>
    <property type="match status" value="1"/>
</dbReference>